<evidence type="ECO:0000256" key="1">
    <source>
        <dbReference type="ARBA" id="ARBA00004742"/>
    </source>
</evidence>
<dbReference type="AlphaFoldDB" id="A0A2S9YEE2"/>
<comment type="similarity">
    <text evidence="2">Belongs to the phosphoenolpyruvate carboxykinase (ATP) family.</text>
</comment>
<protein>
    <recommendedName>
        <fullName evidence="3">phosphoenolpyruvate carboxykinase (ATP)</fullName>
        <ecNumber evidence="3">4.1.1.49</ecNumber>
    </recommendedName>
</protein>
<keyword evidence="10" id="KW-0418">Kinase</keyword>
<evidence type="ECO:0000256" key="8">
    <source>
        <dbReference type="ARBA" id="ARBA00023239"/>
    </source>
</evidence>
<comment type="pathway">
    <text evidence="1">Carbohydrate biosynthesis; gluconeogenesis.</text>
</comment>
<dbReference type="OrthoDB" id="9806325at2"/>
<evidence type="ECO:0000313" key="10">
    <source>
        <dbReference type="EMBL" id="PRQ03488.1"/>
    </source>
</evidence>
<gene>
    <name evidence="10" type="primary">pckA</name>
    <name evidence="10" type="ORF">ENSA5_15180</name>
</gene>
<evidence type="ECO:0000256" key="3">
    <source>
        <dbReference type="ARBA" id="ARBA00012363"/>
    </source>
</evidence>
<dbReference type="GO" id="GO:0016301">
    <property type="term" value="F:kinase activity"/>
    <property type="evidence" value="ECO:0007669"/>
    <property type="project" value="UniProtKB-KW"/>
</dbReference>
<dbReference type="PANTHER" id="PTHR30031:SF0">
    <property type="entry name" value="PHOSPHOENOLPYRUVATE CARBOXYKINASE (ATP)"/>
    <property type="match status" value="1"/>
</dbReference>
<dbReference type="InterPro" id="IPR008210">
    <property type="entry name" value="PEP_carboxykinase_N"/>
</dbReference>
<accession>A0A2S9YEE2</accession>
<keyword evidence="11" id="KW-1185">Reference proteome</keyword>
<dbReference type="InterPro" id="IPR013035">
    <property type="entry name" value="PEP_carboxykinase_C"/>
</dbReference>
<dbReference type="GO" id="GO:0005829">
    <property type="term" value="C:cytosol"/>
    <property type="evidence" value="ECO:0007669"/>
    <property type="project" value="TreeGrafter"/>
</dbReference>
<keyword evidence="10" id="KW-0808">Transferase</keyword>
<reference evidence="10 11" key="1">
    <citation type="submission" date="2018-03" db="EMBL/GenBank/DDBJ databases">
        <title>Draft Genome Sequences of the Obligatory Marine Myxobacteria Enhygromyxa salina SWB005.</title>
        <authorList>
            <person name="Poehlein A."/>
            <person name="Moghaddam J.A."/>
            <person name="Harms H."/>
            <person name="Alanjari M."/>
            <person name="Koenig G.M."/>
            <person name="Daniel R."/>
            <person name="Schaeberle T.F."/>
        </authorList>
    </citation>
    <scope>NUCLEOTIDE SEQUENCE [LARGE SCALE GENOMIC DNA]</scope>
    <source>
        <strain evidence="10 11">SWB005</strain>
    </source>
</reference>
<dbReference type="Proteomes" id="UP000237968">
    <property type="component" value="Unassembled WGS sequence"/>
</dbReference>
<dbReference type="Gene3D" id="3.90.228.20">
    <property type="match status" value="2"/>
</dbReference>
<evidence type="ECO:0000256" key="7">
    <source>
        <dbReference type="ARBA" id="ARBA00022840"/>
    </source>
</evidence>
<dbReference type="EC" id="4.1.1.49" evidence="3"/>
<organism evidence="10 11">
    <name type="scientific">Enhygromyxa salina</name>
    <dbReference type="NCBI Taxonomy" id="215803"/>
    <lineage>
        <taxon>Bacteria</taxon>
        <taxon>Pseudomonadati</taxon>
        <taxon>Myxococcota</taxon>
        <taxon>Polyangia</taxon>
        <taxon>Nannocystales</taxon>
        <taxon>Nannocystaceae</taxon>
        <taxon>Enhygromyxa</taxon>
    </lineage>
</organism>
<evidence type="ECO:0000256" key="4">
    <source>
        <dbReference type="ARBA" id="ARBA00022432"/>
    </source>
</evidence>
<dbReference type="GO" id="GO:0004612">
    <property type="term" value="F:phosphoenolpyruvate carboxykinase (ATP) activity"/>
    <property type="evidence" value="ECO:0007669"/>
    <property type="project" value="UniProtKB-EC"/>
</dbReference>
<name>A0A2S9YEE2_9BACT</name>
<dbReference type="GO" id="GO:0006094">
    <property type="term" value="P:gluconeogenesis"/>
    <property type="evidence" value="ECO:0007669"/>
    <property type="project" value="UniProtKB-UniPathway"/>
</dbReference>
<dbReference type="GO" id="GO:0005524">
    <property type="term" value="F:ATP binding"/>
    <property type="evidence" value="ECO:0007669"/>
    <property type="project" value="UniProtKB-KW"/>
</dbReference>
<dbReference type="RefSeq" id="WP_106390987.1">
    <property type="nucleotide sequence ID" value="NZ_PVNK01000081.1"/>
</dbReference>
<keyword evidence="8 10" id="KW-0456">Lyase</keyword>
<dbReference type="UniPathway" id="UPA00138"/>
<keyword evidence="7" id="KW-0067">ATP-binding</keyword>
<evidence type="ECO:0000256" key="6">
    <source>
        <dbReference type="ARBA" id="ARBA00022793"/>
    </source>
</evidence>
<keyword evidence="10" id="KW-0670">Pyruvate</keyword>
<evidence type="ECO:0000313" key="11">
    <source>
        <dbReference type="Proteomes" id="UP000237968"/>
    </source>
</evidence>
<keyword evidence="5" id="KW-0547">Nucleotide-binding</keyword>
<dbReference type="PANTHER" id="PTHR30031">
    <property type="entry name" value="PHOSPHOENOLPYRUVATE CARBOXYKINASE ATP"/>
    <property type="match status" value="1"/>
</dbReference>
<dbReference type="EMBL" id="PVNK01000081">
    <property type="protein sequence ID" value="PRQ03488.1"/>
    <property type="molecule type" value="Genomic_DNA"/>
</dbReference>
<evidence type="ECO:0000256" key="9">
    <source>
        <dbReference type="ARBA" id="ARBA00047371"/>
    </source>
</evidence>
<dbReference type="Gene3D" id="3.40.449.10">
    <property type="entry name" value="Phosphoenolpyruvate Carboxykinase, domain 1"/>
    <property type="match status" value="1"/>
</dbReference>
<proteinExistence type="inferred from homology"/>
<dbReference type="Pfam" id="PF01293">
    <property type="entry name" value="PEPCK_ATP"/>
    <property type="match status" value="2"/>
</dbReference>
<comment type="caution">
    <text evidence="10">The sequence shown here is derived from an EMBL/GenBank/DDBJ whole genome shotgun (WGS) entry which is preliminary data.</text>
</comment>
<sequence>MTRRLELPKQPALPFNVEILANPSQADLRQLALAHTPHCVETVYGSINKIARNKARMAKYTYVIDRAGKPEAYSHNTIGLEQAQELIDAQAAYVREKNKLILIEGYVGVGPHAVPVQWCYTVEGANIAAMQQILSFPRERVEGSDAATREFEPAFRLVYTPDFNIEDIACVPGNQAIVVDLDNYVTYIMGADYFGESKKGALRMLAEFQYRNGGLVMHAGAKEIVDGGGRVTMGILGLSGTGKTTTTFSKQGDATKPVQDDMITLWPGGEISVTENGCFAKTWGLAEATEPVIYRGTISPEAWIENVYLDAEGKPEFSKRALSPADVRRLRDTLIGTGAPAENVDRYIAGEVELDELVVEGIPKDGWDFVMWTENGRSIIPMSSIEDAAVLEELEPLHSLGILNRDEGPDAATPGLVRFASPEQAAGYLMLGETSKTSAAGKERGKTRSPFTQPFFPLAHSLQAARFSELAATFEKTTMWLMNTGYVGGDAEGVEQGVALKVKIRHSSAMLEAMLGHGVVWTVDPDFGYEVVDVDAPANAALIERVPAEILQPRRFFEKAGRMDEYNDWVARMKRERKAFLEQYEVAPEIVAAVVSPA</sequence>
<keyword evidence="4" id="KW-0312">Gluconeogenesis</keyword>
<dbReference type="SUPFAM" id="SSF53795">
    <property type="entry name" value="PEP carboxykinase-like"/>
    <property type="match status" value="1"/>
</dbReference>
<evidence type="ECO:0000256" key="2">
    <source>
        <dbReference type="ARBA" id="ARBA00006052"/>
    </source>
</evidence>
<keyword evidence="6" id="KW-0210">Decarboxylase</keyword>
<evidence type="ECO:0000256" key="5">
    <source>
        <dbReference type="ARBA" id="ARBA00022741"/>
    </source>
</evidence>
<dbReference type="InterPro" id="IPR001272">
    <property type="entry name" value="PEP_carboxykinase_ATP"/>
</dbReference>
<dbReference type="SUPFAM" id="SSF68923">
    <property type="entry name" value="PEP carboxykinase N-terminal domain"/>
    <property type="match status" value="1"/>
</dbReference>
<comment type="catalytic activity">
    <reaction evidence="9">
        <text>oxaloacetate + ATP = phosphoenolpyruvate + ADP + CO2</text>
        <dbReference type="Rhea" id="RHEA:18617"/>
        <dbReference type="ChEBI" id="CHEBI:16452"/>
        <dbReference type="ChEBI" id="CHEBI:16526"/>
        <dbReference type="ChEBI" id="CHEBI:30616"/>
        <dbReference type="ChEBI" id="CHEBI:58702"/>
        <dbReference type="ChEBI" id="CHEBI:456216"/>
        <dbReference type="EC" id="4.1.1.49"/>
    </reaction>
</comment>